<reference evidence="1 2" key="1">
    <citation type="submission" date="2019-09" db="EMBL/GenBank/DDBJ databases">
        <title>Draft genome sequence of Psychrobacter nivimaris LAMA 639, in search for biotechnological relevant genes.</title>
        <authorList>
            <person name="Lima A.O.S."/>
            <person name="Staloch B.E.K."/>
            <person name="Freitas R.C."/>
            <person name="Niero H."/>
            <person name="Silva M.A.C."/>
        </authorList>
    </citation>
    <scope>NUCLEOTIDE SEQUENCE [LARGE SCALE GENOMIC DNA]</scope>
    <source>
        <strain evidence="1 2">LAMA 639</strain>
    </source>
</reference>
<evidence type="ECO:0000313" key="2">
    <source>
        <dbReference type="Proteomes" id="UP000471465"/>
    </source>
</evidence>
<proteinExistence type="predicted"/>
<keyword evidence="2" id="KW-1185">Reference proteome</keyword>
<sequence>MSDDTFINEVMDRLKDKGMLMITDGFIDQLIITLHANVTAINSLIEIVEVENQLLALRCAIPTGSRQVDSLKELSKRIAEIAFNVEDVRNEQR</sequence>
<evidence type="ECO:0000313" key="1">
    <source>
        <dbReference type="EMBL" id="KAF0569984.1"/>
    </source>
</evidence>
<dbReference type="RefSeq" id="WP_160021004.1">
    <property type="nucleotide sequence ID" value="NZ_VZIZ01000004.1"/>
</dbReference>
<dbReference type="Proteomes" id="UP000471465">
    <property type="component" value="Unassembled WGS sequence"/>
</dbReference>
<protein>
    <submittedName>
        <fullName evidence="1">Uncharacterized protein</fullName>
    </submittedName>
</protein>
<dbReference type="EMBL" id="VZIZ01000004">
    <property type="protein sequence ID" value="KAF0569984.1"/>
    <property type="molecule type" value="Genomic_DNA"/>
</dbReference>
<gene>
    <name evidence="1" type="ORF">FQV37_2019</name>
</gene>
<name>A0A6N7C2B8_9GAMM</name>
<comment type="caution">
    <text evidence="1">The sequence shown here is derived from an EMBL/GenBank/DDBJ whole genome shotgun (WGS) entry which is preliminary data.</text>
</comment>
<dbReference type="AlphaFoldDB" id="A0A6N7C2B8"/>
<organism evidence="1 2">
    <name type="scientific">Psychrobacter nivimaris</name>
    <dbReference type="NCBI Taxonomy" id="281738"/>
    <lineage>
        <taxon>Bacteria</taxon>
        <taxon>Pseudomonadati</taxon>
        <taxon>Pseudomonadota</taxon>
        <taxon>Gammaproteobacteria</taxon>
        <taxon>Moraxellales</taxon>
        <taxon>Moraxellaceae</taxon>
        <taxon>Psychrobacter</taxon>
    </lineage>
</organism>
<accession>A0A6N7C2B8</accession>